<evidence type="ECO:0000256" key="4">
    <source>
        <dbReference type="ARBA" id="ARBA00004613"/>
    </source>
</evidence>
<evidence type="ECO:0000256" key="3">
    <source>
        <dbReference type="ARBA" id="ARBA00004555"/>
    </source>
</evidence>
<dbReference type="SUPFAM" id="SSF53187">
    <property type="entry name" value="Zn-dependent exopeptidases"/>
    <property type="match status" value="1"/>
</dbReference>
<evidence type="ECO:0000313" key="25">
    <source>
        <dbReference type="Proteomes" id="UP001163046"/>
    </source>
</evidence>
<evidence type="ECO:0000256" key="9">
    <source>
        <dbReference type="ARBA" id="ARBA00022670"/>
    </source>
</evidence>
<evidence type="ECO:0000256" key="12">
    <source>
        <dbReference type="ARBA" id="ARBA00022801"/>
    </source>
</evidence>
<keyword evidence="14" id="KW-0862">Zinc</keyword>
<dbReference type="Proteomes" id="UP001163046">
    <property type="component" value="Unassembled WGS sequence"/>
</dbReference>
<evidence type="ECO:0000256" key="2">
    <source>
        <dbReference type="ARBA" id="ARBA00004371"/>
    </source>
</evidence>
<dbReference type="Gene3D" id="3.40.630.10">
    <property type="entry name" value="Zn peptidases"/>
    <property type="match status" value="1"/>
</dbReference>
<evidence type="ECO:0000256" key="6">
    <source>
        <dbReference type="ARBA" id="ARBA00014116"/>
    </source>
</evidence>
<reference evidence="24" key="1">
    <citation type="submission" date="2023-01" db="EMBL/GenBank/DDBJ databases">
        <title>Genome assembly of the deep-sea coral Lophelia pertusa.</title>
        <authorList>
            <person name="Herrera S."/>
            <person name="Cordes E."/>
        </authorList>
    </citation>
    <scope>NUCLEOTIDE SEQUENCE</scope>
    <source>
        <strain evidence="24">USNM1676648</strain>
        <tissue evidence="24">Polyp</tissue>
    </source>
</reference>
<comment type="similarity">
    <text evidence="5">Belongs to the peptidase M28 family.</text>
</comment>
<keyword evidence="12" id="KW-0378">Hydrolase</keyword>
<keyword evidence="18" id="KW-0325">Glycoprotein</keyword>
<keyword evidence="11 22" id="KW-0732">Signal</keyword>
<comment type="subunit">
    <text evidence="20">Homodimer. The monomeric form is inactive while the homodimer is active.</text>
</comment>
<dbReference type="FunFam" id="3.50.30.30:FF:000009">
    <property type="entry name" value="Carboxypeptidase Q"/>
    <property type="match status" value="1"/>
</dbReference>
<dbReference type="GO" id="GO:0070573">
    <property type="term" value="F:metallodipeptidase activity"/>
    <property type="evidence" value="ECO:0007669"/>
    <property type="project" value="InterPro"/>
</dbReference>
<gene>
    <name evidence="24" type="ORF">OS493_017626</name>
</gene>
<sequence length="481" mass="52684">SFGRFNRIIMDLWTFPLCLACLCSPLFTLASGSHVDKASNIPNELKTEIANHQDDANKIIDFLTKGPGKHQVYNRLATFVDTYGSRIAGSANLENAIDYMIDELKSDKLDNVHGEEVNVTHWVRGKESAQMILPRNHSVALLGLGGSVRTPSDGITAEVLVVSSFDELHAKASEAKGKIVVFNEKWVDYGNTVAYRQRGAAEVAKVGGLASLIRSVTPFSIYSPHTGWQDYEKGVKKIPTACITVEDAEMMARMAARGTKIVINLKMEAQTLPPTVSRNTVAEIKGSVYPEQVVLVSGHLDSWDVGQGAMDDGGGAFISWQALSVIRQLNLTPKRTMRMVLWTGEEEGLLGAEQYYNRHKANASNFSLVMESDIGTFMPVGIAFHGSEKAADTMSGIMSLLKPINVTKLRVGDVDGDITFWVREGVPGGSLDNENSKYFYFHHSNGDTMTVQDPDAMDLCAAVWAVVAYTVADLDEMLPRE</sequence>
<dbReference type="Gene3D" id="3.50.30.30">
    <property type="match status" value="1"/>
</dbReference>
<dbReference type="GO" id="GO:0005615">
    <property type="term" value="C:extracellular space"/>
    <property type="evidence" value="ECO:0007669"/>
    <property type="project" value="TreeGrafter"/>
</dbReference>
<evidence type="ECO:0000256" key="15">
    <source>
        <dbReference type="ARBA" id="ARBA00023034"/>
    </source>
</evidence>
<keyword evidence="13" id="KW-0256">Endoplasmic reticulum</keyword>
<accession>A0A9W9ZCB3</accession>
<evidence type="ECO:0000256" key="11">
    <source>
        <dbReference type="ARBA" id="ARBA00022729"/>
    </source>
</evidence>
<keyword evidence="10" id="KW-0479">Metal-binding</keyword>
<feature type="chain" id="PRO_5040905467" description="Carboxypeptidase Q" evidence="22">
    <location>
        <begin position="33"/>
        <end position="481"/>
    </location>
</feature>
<evidence type="ECO:0000256" key="22">
    <source>
        <dbReference type="SAM" id="SignalP"/>
    </source>
</evidence>
<dbReference type="GO" id="GO:0005794">
    <property type="term" value="C:Golgi apparatus"/>
    <property type="evidence" value="ECO:0007669"/>
    <property type="project" value="UniProtKB-SubCell"/>
</dbReference>
<evidence type="ECO:0000256" key="8">
    <source>
        <dbReference type="ARBA" id="ARBA00022645"/>
    </source>
</evidence>
<feature type="domain" description="Peptidase M28" evidence="23">
    <location>
        <begin position="279"/>
        <end position="466"/>
    </location>
</feature>
<evidence type="ECO:0000256" key="5">
    <source>
        <dbReference type="ARBA" id="ARBA00010918"/>
    </source>
</evidence>
<evidence type="ECO:0000313" key="24">
    <source>
        <dbReference type="EMBL" id="KAJ7379128.1"/>
    </source>
</evidence>
<evidence type="ECO:0000256" key="10">
    <source>
        <dbReference type="ARBA" id="ARBA00022723"/>
    </source>
</evidence>
<dbReference type="AlphaFoldDB" id="A0A9W9ZCB3"/>
<keyword evidence="9" id="KW-0645">Protease</keyword>
<evidence type="ECO:0000256" key="17">
    <source>
        <dbReference type="ARBA" id="ARBA00023145"/>
    </source>
</evidence>
<evidence type="ECO:0000256" key="13">
    <source>
        <dbReference type="ARBA" id="ARBA00022824"/>
    </source>
</evidence>
<evidence type="ECO:0000256" key="18">
    <source>
        <dbReference type="ARBA" id="ARBA00023180"/>
    </source>
</evidence>
<dbReference type="GO" id="GO:0043171">
    <property type="term" value="P:peptide catabolic process"/>
    <property type="evidence" value="ECO:0007669"/>
    <property type="project" value="TreeGrafter"/>
</dbReference>
<evidence type="ECO:0000256" key="21">
    <source>
        <dbReference type="ARBA" id="ARBA00033328"/>
    </source>
</evidence>
<dbReference type="OrthoDB" id="10013407at2759"/>
<dbReference type="GO" id="GO:0005764">
    <property type="term" value="C:lysosome"/>
    <property type="evidence" value="ECO:0007669"/>
    <property type="project" value="UniProtKB-SubCell"/>
</dbReference>
<dbReference type="InterPro" id="IPR007484">
    <property type="entry name" value="Peptidase_M28"/>
</dbReference>
<dbReference type="Pfam" id="PF04389">
    <property type="entry name" value="Peptidase_M28"/>
    <property type="match status" value="1"/>
</dbReference>
<feature type="signal peptide" evidence="22">
    <location>
        <begin position="1"/>
        <end position="32"/>
    </location>
</feature>
<evidence type="ECO:0000256" key="19">
    <source>
        <dbReference type="ARBA" id="ARBA00023228"/>
    </source>
</evidence>
<comment type="caution">
    <text evidence="24">The sequence shown here is derived from an EMBL/GenBank/DDBJ whole genome shotgun (WGS) entry which is preliminary data.</text>
</comment>
<dbReference type="GO" id="GO:0005783">
    <property type="term" value="C:endoplasmic reticulum"/>
    <property type="evidence" value="ECO:0007669"/>
    <property type="project" value="UniProtKB-SubCell"/>
</dbReference>
<evidence type="ECO:0000256" key="7">
    <source>
        <dbReference type="ARBA" id="ARBA00022525"/>
    </source>
</evidence>
<protein>
    <recommendedName>
        <fullName evidence="6">Carboxypeptidase Q</fullName>
    </recommendedName>
    <alternativeName>
        <fullName evidence="21">Plasma glutamate carboxypeptidase</fullName>
    </alternativeName>
</protein>
<dbReference type="PANTHER" id="PTHR12053:SF3">
    <property type="entry name" value="CARBOXYPEPTIDASE Q"/>
    <property type="match status" value="1"/>
</dbReference>
<dbReference type="EMBL" id="MU826359">
    <property type="protein sequence ID" value="KAJ7379128.1"/>
    <property type="molecule type" value="Genomic_DNA"/>
</dbReference>
<evidence type="ECO:0000256" key="20">
    <source>
        <dbReference type="ARBA" id="ARBA00025833"/>
    </source>
</evidence>
<feature type="non-terminal residue" evidence="24">
    <location>
        <position position="1"/>
    </location>
</feature>
<proteinExistence type="inferred from homology"/>
<evidence type="ECO:0000256" key="1">
    <source>
        <dbReference type="ARBA" id="ARBA00004240"/>
    </source>
</evidence>
<name>A0A9W9ZCB3_9CNID</name>
<dbReference type="PANTHER" id="PTHR12053">
    <property type="entry name" value="PROTEASE FAMILY M28 PLASMA GLUTAMATE CARBOXYPEPTIDASE-RELATED"/>
    <property type="match status" value="1"/>
</dbReference>
<organism evidence="24 25">
    <name type="scientific">Desmophyllum pertusum</name>
    <dbReference type="NCBI Taxonomy" id="174260"/>
    <lineage>
        <taxon>Eukaryota</taxon>
        <taxon>Metazoa</taxon>
        <taxon>Cnidaria</taxon>
        <taxon>Anthozoa</taxon>
        <taxon>Hexacorallia</taxon>
        <taxon>Scleractinia</taxon>
        <taxon>Caryophylliina</taxon>
        <taxon>Caryophylliidae</taxon>
        <taxon>Desmophyllum</taxon>
    </lineage>
</organism>
<keyword evidence="17" id="KW-0865">Zymogen</keyword>
<dbReference type="GO" id="GO:0004180">
    <property type="term" value="F:carboxypeptidase activity"/>
    <property type="evidence" value="ECO:0007669"/>
    <property type="project" value="UniProtKB-KW"/>
</dbReference>
<dbReference type="InterPro" id="IPR039866">
    <property type="entry name" value="CPQ"/>
</dbReference>
<keyword evidence="8" id="KW-0121">Carboxypeptidase</keyword>
<evidence type="ECO:0000256" key="16">
    <source>
        <dbReference type="ARBA" id="ARBA00023049"/>
    </source>
</evidence>
<comment type="subcellular location">
    <subcellularLocation>
        <location evidence="1">Endoplasmic reticulum</location>
    </subcellularLocation>
    <subcellularLocation>
        <location evidence="3">Golgi apparatus</location>
    </subcellularLocation>
    <subcellularLocation>
        <location evidence="2">Lysosome</location>
    </subcellularLocation>
    <subcellularLocation>
        <location evidence="4">Secreted</location>
    </subcellularLocation>
</comment>
<dbReference type="FunFam" id="3.40.630.10:FF:000036">
    <property type="entry name" value="Carboxypeptidase Q"/>
    <property type="match status" value="1"/>
</dbReference>
<evidence type="ECO:0000259" key="23">
    <source>
        <dbReference type="Pfam" id="PF04389"/>
    </source>
</evidence>
<dbReference type="CDD" id="cd03883">
    <property type="entry name" value="M28_Pgcp_like"/>
    <property type="match status" value="1"/>
</dbReference>
<dbReference type="GO" id="GO:0046872">
    <property type="term" value="F:metal ion binding"/>
    <property type="evidence" value="ECO:0007669"/>
    <property type="project" value="UniProtKB-KW"/>
</dbReference>
<keyword evidence="19" id="KW-0458">Lysosome</keyword>
<keyword evidence="15" id="KW-0333">Golgi apparatus</keyword>
<keyword evidence="7" id="KW-0964">Secreted</keyword>
<keyword evidence="25" id="KW-1185">Reference proteome</keyword>
<evidence type="ECO:0000256" key="14">
    <source>
        <dbReference type="ARBA" id="ARBA00022833"/>
    </source>
</evidence>
<keyword evidence="16" id="KW-0482">Metalloprotease</keyword>
<dbReference type="GO" id="GO:0006508">
    <property type="term" value="P:proteolysis"/>
    <property type="evidence" value="ECO:0007669"/>
    <property type="project" value="UniProtKB-KW"/>
</dbReference>